<comment type="caution">
    <text evidence="1">The sequence shown here is derived from an EMBL/GenBank/DDBJ whole genome shotgun (WGS) entry which is preliminary data.</text>
</comment>
<sequence length="134" mass="14651">MLTLVDSTNSNDSITPEAHGLYKLSLHADRQLVIETKPVFGANITLHQDILKHANFVAQPNNIIGWLDHAGLGHFTISQGPTLSEQNNAPFISPSQFFSADGGILRVISSTRIYLIATEVDDILSKGFCFFTPV</sequence>
<dbReference type="Proteomes" id="UP000470213">
    <property type="component" value="Unassembled WGS sequence"/>
</dbReference>
<evidence type="ECO:0000313" key="1">
    <source>
        <dbReference type="EMBL" id="NDV90654.1"/>
    </source>
</evidence>
<organism evidence="1 2">
    <name type="scientific">Alteromonas profundi</name>
    <dbReference type="NCBI Taxonomy" id="2696062"/>
    <lineage>
        <taxon>Bacteria</taxon>
        <taxon>Pseudomonadati</taxon>
        <taxon>Pseudomonadota</taxon>
        <taxon>Gammaproteobacteria</taxon>
        <taxon>Alteromonadales</taxon>
        <taxon>Alteromonadaceae</taxon>
        <taxon>Alteromonas/Salinimonas group</taxon>
        <taxon>Alteromonas</taxon>
    </lineage>
</organism>
<dbReference type="RefSeq" id="WP_163084239.1">
    <property type="nucleotide sequence ID" value="NZ_JAAAWN010000005.1"/>
</dbReference>
<keyword evidence="2" id="KW-1185">Reference proteome</keyword>
<gene>
    <name evidence="1" type="ORF">GTH32_05510</name>
</gene>
<dbReference type="AlphaFoldDB" id="A0A7X5LJU6"/>
<reference evidence="1 2" key="1">
    <citation type="submission" date="2020-01" db="EMBL/GenBank/DDBJ databases">
        <authorList>
            <person name="Chen J."/>
            <person name="Zhu S."/>
            <person name="Yang J."/>
        </authorList>
    </citation>
    <scope>NUCLEOTIDE SEQUENCE [LARGE SCALE GENOMIC DNA]</scope>
    <source>
        <strain evidence="1 2">345S023</strain>
    </source>
</reference>
<evidence type="ECO:0000313" key="2">
    <source>
        <dbReference type="Proteomes" id="UP000470213"/>
    </source>
</evidence>
<name>A0A7X5LJU6_9ALTE</name>
<proteinExistence type="predicted"/>
<dbReference type="EMBL" id="JAAAWN010000005">
    <property type="protein sequence ID" value="NDV90654.1"/>
    <property type="molecule type" value="Genomic_DNA"/>
</dbReference>
<protein>
    <submittedName>
        <fullName evidence="1">Uncharacterized protein</fullName>
    </submittedName>
</protein>
<accession>A0A7X5LJU6</accession>